<keyword evidence="4" id="KW-0862">Zinc</keyword>
<dbReference type="PROSITE" id="PS50808">
    <property type="entry name" value="ZF_BED"/>
    <property type="match status" value="1"/>
</dbReference>
<feature type="domain" description="BED-type" evidence="11">
    <location>
        <begin position="12"/>
        <end position="70"/>
    </location>
</feature>
<evidence type="ECO:0000256" key="8">
    <source>
        <dbReference type="ARBA" id="ARBA00023242"/>
    </source>
</evidence>
<dbReference type="SUPFAM" id="SSF53098">
    <property type="entry name" value="Ribonuclease H-like"/>
    <property type="match status" value="1"/>
</dbReference>
<dbReference type="Bgee" id="ENSELUG00000029749">
    <property type="expression patterns" value="Expressed in nose and 13 other cell types or tissues"/>
</dbReference>
<organism evidence="12 13">
    <name type="scientific">Esox lucius</name>
    <name type="common">Northern pike</name>
    <dbReference type="NCBI Taxonomy" id="8010"/>
    <lineage>
        <taxon>Eukaryota</taxon>
        <taxon>Metazoa</taxon>
        <taxon>Chordata</taxon>
        <taxon>Craniata</taxon>
        <taxon>Vertebrata</taxon>
        <taxon>Euteleostomi</taxon>
        <taxon>Actinopterygii</taxon>
        <taxon>Neopterygii</taxon>
        <taxon>Teleostei</taxon>
        <taxon>Protacanthopterygii</taxon>
        <taxon>Esociformes</taxon>
        <taxon>Esocidae</taxon>
        <taxon>Esox</taxon>
    </lineage>
</organism>
<evidence type="ECO:0000256" key="5">
    <source>
        <dbReference type="ARBA" id="ARBA00023015"/>
    </source>
</evidence>
<keyword evidence="2" id="KW-0479">Metal-binding</keyword>
<dbReference type="PANTHER" id="PTHR46481:SF10">
    <property type="entry name" value="ZINC FINGER BED DOMAIN-CONTAINING PROTEIN 39"/>
    <property type="match status" value="1"/>
</dbReference>
<evidence type="ECO:0000256" key="9">
    <source>
        <dbReference type="PROSITE-ProRule" id="PRU00027"/>
    </source>
</evidence>
<dbReference type="PANTHER" id="PTHR46481">
    <property type="entry name" value="ZINC FINGER BED DOMAIN-CONTAINING PROTEIN 4"/>
    <property type="match status" value="1"/>
</dbReference>
<dbReference type="Ensembl" id="ENSELUT00000077399.2">
    <property type="protein sequence ID" value="ENSELUP00000076735.2"/>
    <property type="gene ID" value="ENSELUG00000029749.2"/>
</dbReference>
<proteinExistence type="predicted"/>
<dbReference type="InterPro" id="IPR008906">
    <property type="entry name" value="HATC_C_dom"/>
</dbReference>
<name>A0A6Q2ZGL5_ESOLU</name>
<keyword evidence="8" id="KW-0539">Nucleus</keyword>
<evidence type="ECO:0000313" key="13">
    <source>
        <dbReference type="Proteomes" id="UP000265140"/>
    </source>
</evidence>
<evidence type="ECO:0000256" key="10">
    <source>
        <dbReference type="SAM" id="MobiDB-lite"/>
    </source>
</evidence>
<protein>
    <recommendedName>
        <fullName evidence="11">BED-type domain-containing protein</fullName>
    </recommendedName>
</protein>
<dbReference type="Gene3D" id="1.10.10.1070">
    <property type="entry name" value="Zinc finger, BED domain-containing"/>
    <property type="match status" value="1"/>
</dbReference>
<dbReference type="InterPro" id="IPR036236">
    <property type="entry name" value="Znf_C2H2_sf"/>
</dbReference>
<dbReference type="GO" id="GO:0046983">
    <property type="term" value="F:protein dimerization activity"/>
    <property type="evidence" value="ECO:0007669"/>
    <property type="project" value="InterPro"/>
</dbReference>
<dbReference type="SUPFAM" id="SSF57667">
    <property type="entry name" value="beta-beta-alpha zinc fingers"/>
    <property type="match status" value="1"/>
</dbReference>
<accession>A0A6Q2ZGL5</accession>
<feature type="compositionally biased region" description="Basic and acidic residues" evidence="10">
    <location>
        <begin position="490"/>
        <end position="499"/>
    </location>
</feature>
<reference evidence="12" key="3">
    <citation type="submission" date="2025-08" db="UniProtKB">
        <authorList>
            <consortium name="Ensembl"/>
        </authorList>
    </citation>
    <scope>IDENTIFICATION</scope>
</reference>
<evidence type="ECO:0000256" key="4">
    <source>
        <dbReference type="ARBA" id="ARBA00022833"/>
    </source>
</evidence>
<dbReference type="SMART" id="SM00614">
    <property type="entry name" value="ZnF_BED"/>
    <property type="match status" value="1"/>
</dbReference>
<dbReference type="GO" id="GO:0009791">
    <property type="term" value="P:post-embryonic development"/>
    <property type="evidence" value="ECO:0007669"/>
    <property type="project" value="UniProtKB-ARBA"/>
</dbReference>
<keyword evidence="5" id="KW-0805">Transcription regulation</keyword>
<dbReference type="GO" id="GO:0005634">
    <property type="term" value="C:nucleus"/>
    <property type="evidence" value="ECO:0007669"/>
    <property type="project" value="UniProtKB-SubCell"/>
</dbReference>
<dbReference type="GO" id="GO:0008270">
    <property type="term" value="F:zinc ion binding"/>
    <property type="evidence" value="ECO:0007669"/>
    <property type="project" value="UniProtKB-KW"/>
</dbReference>
<keyword evidence="13" id="KW-1185">Reference proteome</keyword>
<dbReference type="InterPro" id="IPR003656">
    <property type="entry name" value="Znf_BED"/>
</dbReference>
<evidence type="ECO:0000256" key="2">
    <source>
        <dbReference type="ARBA" id="ARBA00022723"/>
    </source>
</evidence>
<dbReference type="InterPro" id="IPR052035">
    <property type="entry name" value="ZnF_BED_domain_contain"/>
</dbReference>
<reference evidence="13" key="1">
    <citation type="journal article" date="2014" name="PLoS ONE">
        <title>The genome and linkage map of the northern pike (Esox lucius): conserved synteny revealed between the salmonid sister group and the Neoteleostei.</title>
        <authorList>
            <person name="Rondeau E.B."/>
            <person name="Minkley D.R."/>
            <person name="Leong J.S."/>
            <person name="Messmer A.M."/>
            <person name="Jantzen J.R."/>
            <person name="von Schalburg K.R."/>
            <person name="Lemon C."/>
            <person name="Bird N.H."/>
            <person name="Koop B.F."/>
        </authorList>
    </citation>
    <scope>NUCLEOTIDE SEQUENCE</scope>
</reference>
<evidence type="ECO:0000256" key="1">
    <source>
        <dbReference type="ARBA" id="ARBA00004123"/>
    </source>
</evidence>
<dbReference type="InParanoid" id="A0A6Q2ZGL5"/>
<comment type="subcellular location">
    <subcellularLocation>
        <location evidence="1">Nucleus</location>
    </subcellularLocation>
</comment>
<dbReference type="Pfam" id="PF02892">
    <property type="entry name" value="zf-BED"/>
    <property type="match status" value="1"/>
</dbReference>
<evidence type="ECO:0000256" key="6">
    <source>
        <dbReference type="ARBA" id="ARBA00023125"/>
    </source>
</evidence>
<evidence type="ECO:0000256" key="7">
    <source>
        <dbReference type="ARBA" id="ARBA00023163"/>
    </source>
</evidence>
<dbReference type="GO" id="GO:0003677">
    <property type="term" value="F:DNA binding"/>
    <property type="evidence" value="ECO:0007669"/>
    <property type="project" value="UniProtKB-KW"/>
</dbReference>
<dbReference type="Pfam" id="PF05699">
    <property type="entry name" value="Dimer_Tnp_hAT"/>
    <property type="match status" value="1"/>
</dbReference>
<evidence type="ECO:0000256" key="3">
    <source>
        <dbReference type="ARBA" id="ARBA00022771"/>
    </source>
</evidence>
<evidence type="ECO:0000313" key="12">
    <source>
        <dbReference type="Ensembl" id="ENSELUP00000076735.2"/>
    </source>
</evidence>
<feature type="region of interest" description="Disordered" evidence="10">
    <location>
        <begin position="485"/>
        <end position="511"/>
    </location>
</feature>
<evidence type="ECO:0000259" key="11">
    <source>
        <dbReference type="PROSITE" id="PS50808"/>
    </source>
</evidence>
<reference evidence="12" key="4">
    <citation type="submission" date="2025-09" db="UniProtKB">
        <authorList>
            <consortium name="Ensembl"/>
        </authorList>
    </citation>
    <scope>IDENTIFICATION</scope>
</reference>
<keyword evidence="7" id="KW-0804">Transcription</keyword>
<dbReference type="GeneTree" id="ENSGT00940000158431"/>
<dbReference type="InterPro" id="IPR012337">
    <property type="entry name" value="RNaseH-like_sf"/>
</dbReference>
<keyword evidence="6" id="KW-0238">DNA-binding</keyword>
<sequence>SRAETREAQPSSKMAVVWQYFKVSEKDQRFAVCNTCSVEISRGGSVRKSFNTTNLIGHLRSRHEAVYGDYLQADQKRKNEAAKEAQTPVKAQTSIDTAFEKAKQLPPDSTKAKQITNKVMEFIALDDQPFSVVEDVGFRSLMKFMEPRYTLPSRRHFAEVCLPEIHNIVATHIHELLACDIAAISFTTDIWSSDVSPVSMLSLTAQWINKDFNLVKAVLHSQEFAGTHSASAISEAFEKMFQTWKIDKTRVHAVVRDNAKNMKKAMMDSGLASFGCMAHTLQLAIHDGVFSQRSLTDIVSICRKIVGHFKHSPLAYSRLQAVQIQLGMKPKRLQQDVSTRWNSTFYMMESLLEQKRALATYAADYDLPATLTAHQWQLIENFITLLSPFEQLTREVSSSEASAADVLPSVTALRRLLSKQADTDHGVKTTKTSLLEAINRRFDQIQYDPMFCIATYLDPRYKDRYFDEDVKQRAREILEAHQLADAGAEDVTRDGERAHHTERKRQRSDRTGPSLYDVFEEILEENGSERTSTSSVSQQLGIFLSEITIPRGESALCYWRNNHLRFPELAQIARKYLSAPCTSVESERLFSSVSHVLDEKRNRLCCDKAEMLIFVNKNMHLIKK</sequence>
<dbReference type="OMA" id="EHQMVNT"/>
<dbReference type="AlphaFoldDB" id="A0A6Q2ZGL5"/>
<dbReference type="Proteomes" id="UP000265140">
    <property type="component" value="Chromosome 11"/>
</dbReference>
<reference evidence="12" key="2">
    <citation type="submission" date="2020-02" db="EMBL/GenBank/DDBJ databases">
        <title>Esox lucius (northern pike) genome, fEsoLuc1, primary haplotype.</title>
        <authorList>
            <person name="Myers G."/>
            <person name="Karagic N."/>
            <person name="Meyer A."/>
            <person name="Pippel M."/>
            <person name="Reichard M."/>
            <person name="Winkler S."/>
            <person name="Tracey A."/>
            <person name="Sims Y."/>
            <person name="Howe K."/>
            <person name="Rhie A."/>
            <person name="Formenti G."/>
            <person name="Durbin R."/>
            <person name="Fedrigo O."/>
            <person name="Jarvis E.D."/>
        </authorList>
    </citation>
    <scope>NUCLEOTIDE SEQUENCE [LARGE SCALE GENOMIC DNA]</scope>
</reference>
<dbReference type="SUPFAM" id="SSF140996">
    <property type="entry name" value="Hermes dimerisation domain"/>
    <property type="match status" value="1"/>
</dbReference>
<keyword evidence="3 9" id="KW-0863">Zinc-finger</keyword>